<dbReference type="EMBL" id="MU863636">
    <property type="protein sequence ID" value="KAK4101162.1"/>
    <property type="molecule type" value="Genomic_DNA"/>
</dbReference>
<dbReference type="Proteomes" id="UP001305647">
    <property type="component" value="Unassembled WGS sequence"/>
</dbReference>
<comment type="caution">
    <text evidence="2">The sequence shown here is derived from an EMBL/GenBank/DDBJ whole genome shotgun (WGS) entry which is preliminary data.</text>
</comment>
<evidence type="ECO:0000313" key="2">
    <source>
        <dbReference type="EMBL" id="KAK4101162.1"/>
    </source>
</evidence>
<sequence length="56" mass="5979">MKRASVHPGLGKQQEAEANRNPPLKAPGTIALAYPFPAQPSGYNRSSSGRGCTKQR</sequence>
<keyword evidence="3" id="KW-1185">Reference proteome</keyword>
<dbReference type="AlphaFoldDB" id="A0AAN6Q059"/>
<evidence type="ECO:0000256" key="1">
    <source>
        <dbReference type="SAM" id="MobiDB-lite"/>
    </source>
</evidence>
<accession>A0AAN6Q059</accession>
<gene>
    <name evidence="2" type="ORF">N658DRAFT_496455</name>
</gene>
<reference evidence="2" key="1">
    <citation type="journal article" date="2023" name="Mol. Phylogenet. Evol.">
        <title>Genome-scale phylogeny and comparative genomics of the fungal order Sordariales.</title>
        <authorList>
            <person name="Hensen N."/>
            <person name="Bonometti L."/>
            <person name="Westerberg I."/>
            <person name="Brannstrom I.O."/>
            <person name="Guillou S."/>
            <person name="Cros-Aarteil S."/>
            <person name="Calhoun S."/>
            <person name="Haridas S."/>
            <person name="Kuo A."/>
            <person name="Mondo S."/>
            <person name="Pangilinan J."/>
            <person name="Riley R."/>
            <person name="LaButti K."/>
            <person name="Andreopoulos B."/>
            <person name="Lipzen A."/>
            <person name="Chen C."/>
            <person name="Yan M."/>
            <person name="Daum C."/>
            <person name="Ng V."/>
            <person name="Clum A."/>
            <person name="Steindorff A."/>
            <person name="Ohm R.A."/>
            <person name="Martin F."/>
            <person name="Silar P."/>
            <person name="Natvig D.O."/>
            <person name="Lalanne C."/>
            <person name="Gautier V."/>
            <person name="Ament-Velasquez S.L."/>
            <person name="Kruys A."/>
            <person name="Hutchinson M.I."/>
            <person name="Powell A.J."/>
            <person name="Barry K."/>
            <person name="Miller A.N."/>
            <person name="Grigoriev I.V."/>
            <person name="Debuchy R."/>
            <person name="Gladieux P."/>
            <person name="Hiltunen Thoren M."/>
            <person name="Johannesson H."/>
        </authorList>
    </citation>
    <scope>NUCLEOTIDE SEQUENCE</scope>
    <source>
        <strain evidence="2">CBS 757.83</strain>
    </source>
</reference>
<organism evidence="2 3">
    <name type="scientific">Parathielavia hyrcaniae</name>
    <dbReference type="NCBI Taxonomy" id="113614"/>
    <lineage>
        <taxon>Eukaryota</taxon>
        <taxon>Fungi</taxon>
        <taxon>Dikarya</taxon>
        <taxon>Ascomycota</taxon>
        <taxon>Pezizomycotina</taxon>
        <taxon>Sordariomycetes</taxon>
        <taxon>Sordariomycetidae</taxon>
        <taxon>Sordariales</taxon>
        <taxon>Chaetomiaceae</taxon>
        <taxon>Parathielavia</taxon>
    </lineage>
</organism>
<feature type="region of interest" description="Disordered" evidence="1">
    <location>
        <begin position="1"/>
        <end position="56"/>
    </location>
</feature>
<protein>
    <submittedName>
        <fullName evidence="2">Uncharacterized protein</fullName>
    </submittedName>
</protein>
<evidence type="ECO:0000313" key="3">
    <source>
        <dbReference type="Proteomes" id="UP001305647"/>
    </source>
</evidence>
<feature type="compositionally biased region" description="Polar residues" evidence="1">
    <location>
        <begin position="41"/>
        <end position="50"/>
    </location>
</feature>
<name>A0AAN6Q059_9PEZI</name>
<reference evidence="2" key="2">
    <citation type="submission" date="2023-05" db="EMBL/GenBank/DDBJ databases">
        <authorList>
            <consortium name="Lawrence Berkeley National Laboratory"/>
            <person name="Steindorff A."/>
            <person name="Hensen N."/>
            <person name="Bonometti L."/>
            <person name="Westerberg I."/>
            <person name="Brannstrom I.O."/>
            <person name="Guillou S."/>
            <person name="Cros-Aarteil S."/>
            <person name="Calhoun S."/>
            <person name="Haridas S."/>
            <person name="Kuo A."/>
            <person name="Mondo S."/>
            <person name="Pangilinan J."/>
            <person name="Riley R."/>
            <person name="Labutti K."/>
            <person name="Andreopoulos B."/>
            <person name="Lipzen A."/>
            <person name="Chen C."/>
            <person name="Yanf M."/>
            <person name="Daum C."/>
            <person name="Ng V."/>
            <person name="Clum A."/>
            <person name="Ohm R."/>
            <person name="Martin F."/>
            <person name="Silar P."/>
            <person name="Natvig D."/>
            <person name="Lalanne C."/>
            <person name="Gautier V."/>
            <person name="Ament-Velasquez S.L."/>
            <person name="Kruys A."/>
            <person name="Hutchinson M.I."/>
            <person name="Powell A.J."/>
            <person name="Barry K."/>
            <person name="Miller A.N."/>
            <person name="Grigoriev I.V."/>
            <person name="Debuchy R."/>
            <person name="Gladieux P."/>
            <person name="Thoren M.H."/>
            <person name="Johannesson H."/>
        </authorList>
    </citation>
    <scope>NUCLEOTIDE SEQUENCE</scope>
    <source>
        <strain evidence="2">CBS 757.83</strain>
    </source>
</reference>
<proteinExistence type="predicted"/>